<organism evidence="2 3">
    <name type="scientific">Elsinoe batatas</name>
    <dbReference type="NCBI Taxonomy" id="2601811"/>
    <lineage>
        <taxon>Eukaryota</taxon>
        <taxon>Fungi</taxon>
        <taxon>Dikarya</taxon>
        <taxon>Ascomycota</taxon>
        <taxon>Pezizomycotina</taxon>
        <taxon>Dothideomycetes</taxon>
        <taxon>Dothideomycetidae</taxon>
        <taxon>Myriangiales</taxon>
        <taxon>Elsinoaceae</taxon>
        <taxon>Elsinoe</taxon>
    </lineage>
</organism>
<dbReference type="Pfam" id="PF18566">
    <property type="entry name" value="Ldi"/>
    <property type="match status" value="1"/>
</dbReference>
<proteinExistence type="predicted"/>
<sequence length="488" mass="54607">MHRICLIRNTMSTSREAAHEATFISREQAGHLRHFHNLATQIDGEWRNMGSLESGQELLEGYRYQLANMAYAAGLAHYHHLPALKSPFRHLFRDLINKMLRREVWGYWYLTSQSGIFVDQDLTELRKPWADPIKRENIMYSGHLLLMVSMYAMLFDSDDYDAPGSLNLTWNPLFLGMGSESFRYHRLSLQAVVLAEMEKTGWMGACCEPNCVFVACNQFPLIAFRLNDARDGTNFVEHALPRYTEAWQKKTASGGYFDISPPIGNTHRTTFPYWQVKQDKLIPGLTGLSGGISMNAWAATFMHAWNNTYVEGIVPSLLRGFLTGYIDGGVSVNSGLVAQAVREQAESDPTSLLHSESVIAEAVTTVANQKIKAQQTPSPMGLTNSPPSTDFGFTIQMLSEIASTNMYQDALHGMFKHADTRFSPTWVDGGLYYPRKIPEASEDAQSGIADPPAGVDAYTGNAAIAFARLNVPDGLKQMWDEPWTRRVG</sequence>
<dbReference type="InterPro" id="IPR041411">
    <property type="entry name" value="Ldi"/>
</dbReference>
<dbReference type="AlphaFoldDB" id="A0A8K0PAU0"/>
<keyword evidence="3" id="KW-1185">Reference proteome</keyword>
<dbReference type="OrthoDB" id="9979195at2759"/>
<evidence type="ECO:0000313" key="2">
    <source>
        <dbReference type="EMBL" id="KAG8625005.1"/>
    </source>
</evidence>
<evidence type="ECO:0000313" key="3">
    <source>
        <dbReference type="Proteomes" id="UP000809789"/>
    </source>
</evidence>
<dbReference type="EMBL" id="JAESVG020000008">
    <property type="protein sequence ID" value="KAG8625005.1"/>
    <property type="molecule type" value="Genomic_DNA"/>
</dbReference>
<evidence type="ECO:0000259" key="1">
    <source>
        <dbReference type="Pfam" id="PF18566"/>
    </source>
</evidence>
<dbReference type="Proteomes" id="UP000809789">
    <property type="component" value="Unassembled WGS sequence"/>
</dbReference>
<feature type="domain" description="Linalool dehydratase/isomerase" evidence="1">
    <location>
        <begin position="63"/>
        <end position="436"/>
    </location>
</feature>
<protein>
    <recommendedName>
        <fullName evidence="1">Linalool dehydratase/isomerase domain-containing protein</fullName>
    </recommendedName>
</protein>
<gene>
    <name evidence="2" type="ORF">KVT40_006756</name>
</gene>
<comment type="caution">
    <text evidence="2">The sequence shown here is derived from an EMBL/GenBank/DDBJ whole genome shotgun (WGS) entry which is preliminary data.</text>
</comment>
<reference evidence="2" key="1">
    <citation type="submission" date="2021-07" db="EMBL/GenBank/DDBJ databases">
        <title>Elsinoe batatas strain:CRI-CJ2 Genome sequencing and assembly.</title>
        <authorList>
            <person name="Huang L."/>
        </authorList>
    </citation>
    <scope>NUCLEOTIDE SEQUENCE</scope>
    <source>
        <strain evidence="2">CRI-CJ2</strain>
    </source>
</reference>
<name>A0A8K0PAU0_9PEZI</name>
<accession>A0A8K0PAU0</accession>